<dbReference type="Gene3D" id="2.130.10.10">
    <property type="entry name" value="YVTN repeat-like/Quinoprotein amine dehydrogenase"/>
    <property type="match status" value="1"/>
</dbReference>
<accession>A0AAN7P8R1</accession>
<feature type="repeat" description="WD" evidence="3">
    <location>
        <begin position="267"/>
        <end position="308"/>
    </location>
</feature>
<evidence type="ECO:0000313" key="5">
    <source>
        <dbReference type="Proteomes" id="UP001353858"/>
    </source>
</evidence>
<feature type="repeat" description="WD" evidence="3">
    <location>
        <begin position="183"/>
        <end position="224"/>
    </location>
</feature>
<proteinExistence type="predicted"/>
<dbReference type="SMART" id="SM00320">
    <property type="entry name" value="WD40"/>
    <property type="match status" value="8"/>
</dbReference>
<dbReference type="InterPro" id="IPR019775">
    <property type="entry name" value="WD40_repeat_CS"/>
</dbReference>
<dbReference type="CDD" id="cd00200">
    <property type="entry name" value="WD40"/>
    <property type="match status" value="1"/>
</dbReference>
<dbReference type="InterPro" id="IPR015943">
    <property type="entry name" value="WD40/YVTN_repeat-like_dom_sf"/>
</dbReference>
<name>A0AAN7P8R1_9COLE</name>
<evidence type="ECO:0000256" key="2">
    <source>
        <dbReference type="ARBA" id="ARBA00022737"/>
    </source>
</evidence>
<evidence type="ECO:0008006" key="6">
    <source>
        <dbReference type="Google" id="ProtNLM"/>
    </source>
</evidence>
<dbReference type="EMBL" id="JARPUR010000003">
    <property type="protein sequence ID" value="KAK4879597.1"/>
    <property type="molecule type" value="Genomic_DNA"/>
</dbReference>
<keyword evidence="1 3" id="KW-0853">WD repeat</keyword>
<protein>
    <recommendedName>
        <fullName evidence="6">Angio-associated migratory cell protein</fullName>
    </recommendedName>
</protein>
<dbReference type="PANTHER" id="PTHR19857:SF8">
    <property type="entry name" value="ANGIO-ASSOCIATED MIGRATORY CELL PROTEIN"/>
    <property type="match status" value="1"/>
</dbReference>
<keyword evidence="5" id="KW-1185">Reference proteome</keyword>
<dbReference type="Proteomes" id="UP001353858">
    <property type="component" value="Unassembled WGS sequence"/>
</dbReference>
<evidence type="ECO:0000313" key="4">
    <source>
        <dbReference type="EMBL" id="KAK4879597.1"/>
    </source>
</evidence>
<dbReference type="InterPro" id="IPR001680">
    <property type="entry name" value="WD40_rpt"/>
</dbReference>
<feature type="repeat" description="WD" evidence="3">
    <location>
        <begin position="349"/>
        <end position="385"/>
    </location>
</feature>
<dbReference type="InterPro" id="IPR036322">
    <property type="entry name" value="WD40_repeat_dom_sf"/>
</dbReference>
<comment type="caution">
    <text evidence="4">The sequence shown here is derived from an EMBL/GenBank/DDBJ whole genome shotgun (WGS) entry which is preliminary data.</text>
</comment>
<sequence length="385" mass="42192">MEEEDIDVLEENKDELEVVYLDELEEIEDVELDDELNDQEDASTSDFINQQAIDLSKLSFNKHTKSVFTGALSKSGLLAATGGEDDIAYVWSVENGDVVLECTGHKDSVTEVAFNFNDQYIATGDMCGLIQVWSLNEKKLIWCYEGDDMEWLMWHHLANVLISGCESGDIYVWQIPEGHCKVLASQGTSTTCAKVLSDGKRLLAGYGDGQVRLWNLKSGNVLWQLTTNIPTDGVTSLDVTDDSSLLVVAPSAQLFKVVDGHQVASYLLTNENEVEVVAFNNELGLLATGALSGKFCVWDYKKNSLRHEAKLETPITTIKWGPRDMLIVGGTDGCIYVCDAKSGTLVEILTGHNADILSLTLSKDGTCILSTSDDATAKLFAIKVN</sequence>
<keyword evidence="2" id="KW-0677">Repeat</keyword>
<dbReference type="PROSITE" id="PS50082">
    <property type="entry name" value="WD_REPEATS_2"/>
    <property type="match status" value="5"/>
</dbReference>
<dbReference type="AlphaFoldDB" id="A0AAN7P8R1"/>
<dbReference type="InterPro" id="IPR051179">
    <property type="entry name" value="WD_repeat_multifunction"/>
</dbReference>
<evidence type="ECO:0000256" key="3">
    <source>
        <dbReference type="PROSITE-ProRule" id="PRU00221"/>
    </source>
</evidence>
<dbReference type="PANTHER" id="PTHR19857">
    <property type="entry name" value="MITOCHONDRIAL DIVISION PROTEIN 1-RELATED"/>
    <property type="match status" value="1"/>
</dbReference>
<evidence type="ECO:0000256" key="1">
    <source>
        <dbReference type="ARBA" id="ARBA00022574"/>
    </source>
</evidence>
<dbReference type="SUPFAM" id="SSF50978">
    <property type="entry name" value="WD40 repeat-like"/>
    <property type="match status" value="1"/>
</dbReference>
<dbReference type="PROSITE" id="PS00678">
    <property type="entry name" value="WD_REPEATS_1"/>
    <property type="match status" value="1"/>
</dbReference>
<dbReference type="PROSITE" id="PS50294">
    <property type="entry name" value="WD_REPEATS_REGION"/>
    <property type="match status" value="2"/>
</dbReference>
<feature type="repeat" description="WD" evidence="3">
    <location>
        <begin position="60"/>
        <end position="101"/>
    </location>
</feature>
<dbReference type="Pfam" id="PF00400">
    <property type="entry name" value="WD40"/>
    <property type="match status" value="4"/>
</dbReference>
<gene>
    <name evidence="4" type="ORF">RN001_007743</name>
</gene>
<feature type="repeat" description="WD" evidence="3">
    <location>
        <begin position="102"/>
        <end position="143"/>
    </location>
</feature>
<reference evidence="5" key="1">
    <citation type="submission" date="2023-01" db="EMBL/GenBank/DDBJ databases">
        <title>Key to firefly adult light organ development and bioluminescence: homeobox transcription factors regulate luciferase expression and transportation to peroxisome.</title>
        <authorList>
            <person name="Fu X."/>
        </authorList>
    </citation>
    <scope>NUCLEOTIDE SEQUENCE [LARGE SCALE GENOMIC DNA]</scope>
</reference>
<organism evidence="4 5">
    <name type="scientific">Aquatica leii</name>
    <dbReference type="NCBI Taxonomy" id="1421715"/>
    <lineage>
        <taxon>Eukaryota</taxon>
        <taxon>Metazoa</taxon>
        <taxon>Ecdysozoa</taxon>
        <taxon>Arthropoda</taxon>
        <taxon>Hexapoda</taxon>
        <taxon>Insecta</taxon>
        <taxon>Pterygota</taxon>
        <taxon>Neoptera</taxon>
        <taxon>Endopterygota</taxon>
        <taxon>Coleoptera</taxon>
        <taxon>Polyphaga</taxon>
        <taxon>Elateriformia</taxon>
        <taxon>Elateroidea</taxon>
        <taxon>Lampyridae</taxon>
        <taxon>Luciolinae</taxon>
        <taxon>Aquatica</taxon>
    </lineage>
</organism>